<dbReference type="Pfam" id="PF13557">
    <property type="entry name" value="Phenol_MetA_deg"/>
    <property type="match status" value="1"/>
</dbReference>
<dbReference type="EMBL" id="FOXQ01000002">
    <property type="protein sequence ID" value="SFP82496.1"/>
    <property type="molecule type" value="Genomic_DNA"/>
</dbReference>
<dbReference type="OrthoDB" id="1014491at2"/>
<reference evidence="1 2" key="1">
    <citation type="submission" date="2016-10" db="EMBL/GenBank/DDBJ databases">
        <authorList>
            <person name="de Groot N.N."/>
        </authorList>
    </citation>
    <scope>NUCLEOTIDE SEQUENCE [LARGE SCALE GENOMIC DNA]</scope>
    <source>
        <strain evidence="1 2">DSM 28286</strain>
    </source>
</reference>
<dbReference type="InterPro" id="IPR025737">
    <property type="entry name" value="FApF"/>
</dbReference>
<protein>
    <submittedName>
        <fullName evidence="1">Putative MetA-pathway of phenol degradation</fullName>
    </submittedName>
</protein>
<dbReference type="Proteomes" id="UP000199031">
    <property type="component" value="Unassembled WGS sequence"/>
</dbReference>
<dbReference type="STRING" id="1465490.SAMN05444277_102135"/>
<name>A0A1I5TJE9_9BACT</name>
<evidence type="ECO:0000313" key="2">
    <source>
        <dbReference type="Proteomes" id="UP000199031"/>
    </source>
</evidence>
<accession>A0A1I5TJE9</accession>
<evidence type="ECO:0000313" key="1">
    <source>
        <dbReference type="EMBL" id="SFP82496.1"/>
    </source>
</evidence>
<keyword evidence="2" id="KW-1185">Reference proteome</keyword>
<proteinExistence type="predicted"/>
<organism evidence="1 2">
    <name type="scientific">Parafilimonas terrae</name>
    <dbReference type="NCBI Taxonomy" id="1465490"/>
    <lineage>
        <taxon>Bacteria</taxon>
        <taxon>Pseudomonadati</taxon>
        <taxon>Bacteroidota</taxon>
        <taxon>Chitinophagia</taxon>
        <taxon>Chitinophagales</taxon>
        <taxon>Chitinophagaceae</taxon>
        <taxon>Parafilimonas</taxon>
    </lineage>
</organism>
<gene>
    <name evidence="1" type="ORF">SAMN05444277_102135</name>
</gene>
<dbReference type="AlphaFoldDB" id="A0A1I5TJE9"/>
<sequence length="253" mass="28423">MPKYIWLGIIILLLSYINVFSQERIAADRPDQTETAALVPKSYFQGEFGFGKITLHDNDYTLVYPTALLKYGLTQNFELRLEGNLITEYKQLIPQPKTTSGLEPLQIGFKTALFEGKSIIPKTSLITHFALPFLATKEFKAQHIAPSFVLVMDNDITKTTDIGYNFGAAWDGFSTTPEWGYTISFGFDITKKFSGYTEAFGLFKKDEPAKHSIDGGLCYYVSNDVKLDTYAGFGVSKHADDNFFGIGISFRFK</sequence>
<dbReference type="RefSeq" id="WP_090655674.1">
    <property type="nucleotide sequence ID" value="NZ_FOXQ01000002.1"/>
</dbReference>